<dbReference type="SUPFAM" id="SSF90123">
    <property type="entry name" value="ABC transporter transmembrane region"/>
    <property type="match status" value="1"/>
</dbReference>
<feature type="domain" description="ABC transmembrane type-1" evidence="9">
    <location>
        <begin position="26"/>
        <end position="289"/>
    </location>
</feature>
<keyword evidence="11" id="KW-1185">Reference proteome</keyword>
<feature type="transmembrane region" description="Helical" evidence="7">
    <location>
        <begin position="174"/>
        <end position="198"/>
    </location>
</feature>
<dbReference type="PROSITE" id="PS50893">
    <property type="entry name" value="ABC_TRANSPORTER_2"/>
    <property type="match status" value="1"/>
</dbReference>
<keyword evidence="4" id="KW-0067">ATP-binding</keyword>
<organism evidence="10 11">
    <name type="scientific">Commensalibacter papalotli</name>
    <name type="common">ex Botero et al. 2024</name>
    <dbReference type="NCBI Taxonomy" id="2972766"/>
    <lineage>
        <taxon>Bacteria</taxon>
        <taxon>Pseudomonadati</taxon>
        <taxon>Pseudomonadota</taxon>
        <taxon>Alphaproteobacteria</taxon>
        <taxon>Acetobacterales</taxon>
        <taxon>Acetobacteraceae</taxon>
    </lineage>
</organism>
<evidence type="ECO:0000256" key="6">
    <source>
        <dbReference type="ARBA" id="ARBA00023136"/>
    </source>
</evidence>
<evidence type="ECO:0000256" key="1">
    <source>
        <dbReference type="ARBA" id="ARBA00004651"/>
    </source>
</evidence>
<dbReference type="InterPro" id="IPR014223">
    <property type="entry name" value="ABC_CydC/D"/>
</dbReference>
<proteinExistence type="predicted"/>
<dbReference type="PROSITE" id="PS00211">
    <property type="entry name" value="ABC_TRANSPORTER_1"/>
    <property type="match status" value="1"/>
</dbReference>
<dbReference type="InterPro" id="IPR003439">
    <property type="entry name" value="ABC_transporter-like_ATP-bd"/>
</dbReference>
<feature type="transmembrane region" description="Helical" evidence="7">
    <location>
        <begin position="20"/>
        <end position="49"/>
    </location>
</feature>
<dbReference type="InterPro" id="IPR003593">
    <property type="entry name" value="AAA+_ATPase"/>
</dbReference>
<dbReference type="PROSITE" id="PS51257">
    <property type="entry name" value="PROKAR_LIPOPROTEIN"/>
    <property type="match status" value="1"/>
</dbReference>
<dbReference type="Pfam" id="PF00664">
    <property type="entry name" value="ABC_membrane"/>
    <property type="match status" value="1"/>
</dbReference>
<dbReference type="SUPFAM" id="SSF52540">
    <property type="entry name" value="P-loop containing nucleoside triphosphate hydrolases"/>
    <property type="match status" value="1"/>
</dbReference>
<dbReference type="NCBIfam" id="TIGR02868">
    <property type="entry name" value="CydC"/>
    <property type="match status" value="1"/>
</dbReference>
<feature type="transmembrane region" description="Helical" evidence="7">
    <location>
        <begin position="289"/>
        <end position="310"/>
    </location>
</feature>
<feature type="domain" description="ABC transporter" evidence="8">
    <location>
        <begin position="346"/>
        <end position="563"/>
    </location>
</feature>
<dbReference type="Proteomes" id="UP001154272">
    <property type="component" value="Unassembled WGS sequence"/>
</dbReference>
<dbReference type="PANTHER" id="PTHR43394">
    <property type="entry name" value="ATP-DEPENDENT PERMEASE MDL1, MITOCHONDRIAL"/>
    <property type="match status" value="1"/>
</dbReference>
<evidence type="ECO:0000256" key="3">
    <source>
        <dbReference type="ARBA" id="ARBA00022741"/>
    </source>
</evidence>
<keyword evidence="3" id="KW-0547">Nucleotide-binding</keyword>
<evidence type="ECO:0000259" key="8">
    <source>
        <dbReference type="PROSITE" id="PS50893"/>
    </source>
</evidence>
<reference evidence="10" key="1">
    <citation type="submission" date="2022-10" db="EMBL/GenBank/DDBJ databases">
        <authorList>
            <person name="Botero Cardona J."/>
        </authorList>
    </citation>
    <scope>NUCLEOTIDE SEQUENCE</scope>
    <source>
        <strain evidence="10">R-83534</strain>
    </source>
</reference>
<evidence type="ECO:0000256" key="7">
    <source>
        <dbReference type="SAM" id="Phobius"/>
    </source>
</evidence>
<comment type="caution">
    <text evidence="10">The sequence shown here is derived from an EMBL/GenBank/DDBJ whole genome shotgun (WGS) entry which is preliminary data.</text>
</comment>
<evidence type="ECO:0000256" key="2">
    <source>
        <dbReference type="ARBA" id="ARBA00022692"/>
    </source>
</evidence>
<feature type="transmembrane region" description="Helical" evidence="7">
    <location>
        <begin position="55"/>
        <end position="79"/>
    </location>
</feature>
<keyword evidence="5 7" id="KW-1133">Transmembrane helix</keyword>
<dbReference type="InterPro" id="IPR036640">
    <property type="entry name" value="ABC1_TM_sf"/>
</dbReference>
<dbReference type="PROSITE" id="PS50929">
    <property type="entry name" value="ABC_TM1F"/>
    <property type="match status" value="1"/>
</dbReference>
<keyword evidence="2 7" id="KW-0812">Transmembrane</keyword>
<keyword evidence="6 7" id="KW-0472">Membrane</keyword>
<dbReference type="Gene3D" id="3.40.50.300">
    <property type="entry name" value="P-loop containing nucleotide triphosphate hydrolases"/>
    <property type="match status" value="1"/>
</dbReference>
<feature type="transmembrane region" description="Helical" evidence="7">
    <location>
        <begin position="255"/>
        <end position="277"/>
    </location>
</feature>
<dbReference type="EMBL" id="CAMXCH010000001">
    <property type="protein sequence ID" value="CAI3935668.1"/>
    <property type="molecule type" value="Genomic_DNA"/>
</dbReference>
<dbReference type="RefSeq" id="WP_282023566.1">
    <property type="nucleotide sequence ID" value="NZ_CAMXCH010000001.1"/>
</dbReference>
<name>A0ABN8W5C2_9PROT</name>
<dbReference type="InterPro" id="IPR027417">
    <property type="entry name" value="P-loop_NTPase"/>
</dbReference>
<evidence type="ECO:0000313" key="11">
    <source>
        <dbReference type="Proteomes" id="UP001154272"/>
    </source>
</evidence>
<protein>
    <submittedName>
        <fullName evidence="10">Fused ATPase and permease components (CydC)</fullName>
    </submittedName>
</protein>
<evidence type="ECO:0000259" key="9">
    <source>
        <dbReference type="PROSITE" id="PS50929"/>
    </source>
</evidence>
<dbReference type="SMART" id="SM00382">
    <property type="entry name" value="AAA"/>
    <property type="match status" value="1"/>
</dbReference>
<dbReference type="Pfam" id="PF00005">
    <property type="entry name" value="ABC_tran"/>
    <property type="match status" value="1"/>
</dbReference>
<evidence type="ECO:0000256" key="5">
    <source>
        <dbReference type="ARBA" id="ARBA00022989"/>
    </source>
</evidence>
<dbReference type="InterPro" id="IPR011527">
    <property type="entry name" value="ABC1_TM_dom"/>
</dbReference>
<dbReference type="InterPro" id="IPR017871">
    <property type="entry name" value="ABC_transporter-like_CS"/>
</dbReference>
<accession>A0ABN8W5C2</accession>
<dbReference type="PANTHER" id="PTHR43394:SF1">
    <property type="entry name" value="ATP-BINDING CASSETTE SUB-FAMILY B MEMBER 10, MITOCHONDRIAL"/>
    <property type="match status" value="1"/>
</dbReference>
<dbReference type="InterPro" id="IPR039421">
    <property type="entry name" value="Type_1_exporter"/>
</dbReference>
<sequence length="563" mass="62159">MNNKFIVPEKFKLITFIKPIKWHLTLGLFLSCLAALSNFGLLFLSGWLITSAAVAGLAGVAAAQAFNIMLPAAGVRFFAMARILSRYLERIITHDGAFRLTSALRTAVYAFLIPQTPSGLMDKRGGDILGQFVSDTESASAYYTDAAVPFGRAFCCAIIFIGLVFYFLPIAGIILLIALILAGIVVPVITYYLSYYILEKMRQTKSVMQANLAETLQNLGELLTLNVAEVSMHKIKQDQLDLDYSKLKLDFIESAARSLITMIMMVAVLFVLIYSVQVYQYNALTAAEIPMLVLGIMAAFDVVLPLPAACHAKIKADIAQKQLQACCDYPQEHIKKSLLPKPSYDLVIDEVSFSYPSQPQIILDQASLTIKQGEHVALIGASGIGKSTVINMLFSFYNLQSGSIYFGGKDVNKISSTTLSTFITVISQDFHLFSGTIKENLKLINPNVKDEEISEALKVVQLEDFVHNLSLGLDTFIGNEGLRLSGGQARRLAVAQGLLRNTPWLILDEPTDGLDQKTEYELIQALVNKYTSKTIMIITHKKEILPLFNRVVLLQDGKFHSDI</sequence>
<feature type="transmembrane region" description="Helical" evidence="7">
    <location>
        <begin position="150"/>
        <end position="168"/>
    </location>
</feature>
<comment type="subcellular location">
    <subcellularLocation>
        <location evidence="1">Cell membrane</location>
        <topology evidence="1">Multi-pass membrane protein</topology>
    </subcellularLocation>
</comment>
<gene>
    <name evidence="10" type="ORF">R83534S58_LOCUS811</name>
</gene>
<evidence type="ECO:0000256" key="4">
    <source>
        <dbReference type="ARBA" id="ARBA00022840"/>
    </source>
</evidence>
<evidence type="ECO:0000313" key="10">
    <source>
        <dbReference type="EMBL" id="CAI3935668.1"/>
    </source>
</evidence>
<dbReference type="Gene3D" id="1.20.1560.10">
    <property type="entry name" value="ABC transporter type 1, transmembrane domain"/>
    <property type="match status" value="1"/>
</dbReference>